<name>A0ABP7RIX8_9SPHN</name>
<evidence type="ECO:0008006" key="9">
    <source>
        <dbReference type="Google" id="ProtNLM"/>
    </source>
</evidence>
<dbReference type="InterPro" id="IPR050699">
    <property type="entry name" value="RNA-DNA_Helicase"/>
</dbReference>
<keyword evidence="2" id="KW-0378">Hydrolase</keyword>
<evidence type="ECO:0000259" key="5">
    <source>
        <dbReference type="PROSITE" id="PS51192"/>
    </source>
</evidence>
<feature type="domain" description="Helicase ATP-binding" evidence="5">
    <location>
        <begin position="4"/>
        <end position="164"/>
    </location>
</feature>
<evidence type="ECO:0000259" key="6">
    <source>
        <dbReference type="PROSITE" id="PS51194"/>
    </source>
</evidence>
<dbReference type="SMART" id="SM00490">
    <property type="entry name" value="HELICc"/>
    <property type="match status" value="1"/>
</dbReference>
<evidence type="ECO:0000256" key="2">
    <source>
        <dbReference type="ARBA" id="ARBA00022801"/>
    </source>
</evidence>
<accession>A0ABP7RIX8</accession>
<sequence>MTSMAARNDGIIRAVLGPTNTGKTHLAIERMCAHSSGVIGFPLRLLAREVYDRVVKLKGEAQVALLTGEERIAPPTARYWLCTVESMPVPSPSAVPGQNDGPKDFAFCAIDEAQLGTDPERGHVFTDRMLRARGREETLILGSASLKPLVRQLIPDAEIVSRPRFSTLRYGGSAKLSRLPPRSAIVAFSAEQVYALAEMLRRFKGGAAVVMGALSPATRNAQVDMFMRGEVDYLVATDAVGMGLNMDVAHVAFAGLDKFDGRRERRLTIPEMAQIAGRAGRHQRDGTFGTLGLGGENGPAFTDEEINAIEEHRFRPLDHLYWRSADLDFTDVTALIRSLEARSDDPLLRPSPPGIDLAVLKALAEDPAIADRRGKAARRLWAACGLPDFRKVGPMHHARMVRRIFNYIADGGHIAHDWFAAEVSRLDNVAGDIEALADRLAGVRSWAYIAHRADWLAEPARWAERTRHVEARLSDALHAALTQRFVDRRTAVLVRDIGARGADALPVTVAADGEVSVGPEPIGHLTGFDFKVDPTARLADKRLLLAAAERRLGDELDRRARDLTKGEDSRFTLFAPAGGDIGIAADGHLLARLAPGRSLTEPALRTVRALDRLSAPARTELRAHMESWLERQVQRHVGDLARLTAASTDRHYGPPVRALTAMLADAGGLLPRKALAEPIGQLDRPMRAALHKLKVRLGALDVFVPSLLKPESQRWRAALIAVRSGQPMPALPRPGASILTAEADRLGACLAYRRFGDLWLRVDLADRLAAFAHQARAAHKTGGEIPLDPIDRDLVTSLGLSPEALARLMAEVGFREQSGAWAWRGTHQRNRSRPQPARPGNAFAALAGLKR</sequence>
<evidence type="ECO:0000313" key="8">
    <source>
        <dbReference type="Proteomes" id="UP001501310"/>
    </source>
</evidence>
<dbReference type="InterPro" id="IPR014001">
    <property type="entry name" value="Helicase_ATP-bd"/>
</dbReference>
<dbReference type="Proteomes" id="UP001501310">
    <property type="component" value="Unassembled WGS sequence"/>
</dbReference>
<dbReference type="InterPro" id="IPR055206">
    <property type="entry name" value="DEXQc_SUV3"/>
</dbReference>
<dbReference type="Gene3D" id="3.40.50.300">
    <property type="entry name" value="P-loop containing nucleotide triphosphate hydrolases"/>
    <property type="match status" value="2"/>
</dbReference>
<evidence type="ECO:0000256" key="1">
    <source>
        <dbReference type="ARBA" id="ARBA00022741"/>
    </source>
</evidence>
<dbReference type="Pfam" id="PF00271">
    <property type="entry name" value="Helicase_C"/>
    <property type="match status" value="1"/>
</dbReference>
<evidence type="ECO:0000313" key="7">
    <source>
        <dbReference type="EMBL" id="GAA3998218.1"/>
    </source>
</evidence>
<proteinExistence type="predicted"/>
<keyword evidence="8" id="KW-1185">Reference proteome</keyword>
<comment type="caution">
    <text evidence="7">The sequence shown here is derived from an EMBL/GenBank/DDBJ whole genome shotgun (WGS) entry which is preliminary data.</text>
</comment>
<keyword evidence="4" id="KW-0067">ATP-binding</keyword>
<dbReference type="SUPFAM" id="SSF52540">
    <property type="entry name" value="P-loop containing nucleoside triphosphate hydrolases"/>
    <property type="match status" value="2"/>
</dbReference>
<evidence type="ECO:0000256" key="4">
    <source>
        <dbReference type="ARBA" id="ARBA00022840"/>
    </source>
</evidence>
<dbReference type="PANTHER" id="PTHR12131">
    <property type="entry name" value="ATP-DEPENDENT RNA AND DNA HELICASE"/>
    <property type="match status" value="1"/>
</dbReference>
<dbReference type="PROSITE" id="PS51194">
    <property type="entry name" value="HELICASE_CTER"/>
    <property type="match status" value="1"/>
</dbReference>
<dbReference type="PROSITE" id="PS51192">
    <property type="entry name" value="HELICASE_ATP_BIND_1"/>
    <property type="match status" value="1"/>
</dbReference>
<keyword evidence="1" id="KW-0547">Nucleotide-binding</keyword>
<feature type="domain" description="Helicase C-terminal" evidence="6">
    <location>
        <begin position="171"/>
        <end position="328"/>
    </location>
</feature>
<keyword evidence="3" id="KW-0347">Helicase</keyword>
<gene>
    <name evidence="7" type="ORF">GCM10022211_04860</name>
</gene>
<dbReference type="InterPro" id="IPR027417">
    <property type="entry name" value="P-loop_NTPase"/>
</dbReference>
<dbReference type="EMBL" id="BAAAZD010000001">
    <property type="protein sequence ID" value="GAA3998218.1"/>
    <property type="molecule type" value="Genomic_DNA"/>
</dbReference>
<organism evidence="7 8">
    <name type="scientific">Sphingomonas humi</name>
    <dbReference type="NCBI Taxonomy" id="335630"/>
    <lineage>
        <taxon>Bacteria</taxon>
        <taxon>Pseudomonadati</taxon>
        <taxon>Pseudomonadota</taxon>
        <taxon>Alphaproteobacteria</taxon>
        <taxon>Sphingomonadales</taxon>
        <taxon>Sphingomonadaceae</taxon>
        <taxon>Sphingomonas</taxon>
    </lineage>
</organism>
<reference evidence="8" key="1">
    <citation type="journal article" date="2019" name="Int. J. Syst. Evol. Microbiol.">
        <title>The Global Catalogue of Microorganisms (GCM) 10K type strain sequencing project: providing services to taxonomists for standard genome sequencing and annotation.</title>
        <authorList>
            <consortium name="The Broad Institute Genomics Platform"/>
            <consortium name="The Broad Institute Genome Sequencing Center for Infectious Disease"/>
            <person name="Wu L."/>
            <person name="Ma J."/>
        </authorList>
    </citation>
    <scope>NUCLEOTIDE SEQUENCE [LARGE SCALE GENOMIC DNA]</scope>
    <source>
        <strain evidence="8">JCM 16603</strain>
    </source>
</reference>
<protein>
    <recommendedName>
        <fullName evidence="9">Helicase</fullName>
    </recommendedName>
</protein>
<evidence type="ECO:0000256" key="3">
    <source>
        <dbReference type="ARBA" id="ARBA00022806"/>
    </source>
</evidence>
<dbReference type="InterPro" id="IPR001650">
    <property type="entry name" value="Helicase_C-like"/>
</dbReference>
<dbReference type="Pfam" id="PF22527">
    <property type="entry name" value="DEXQc_Suv3"/>
    <property type="match status" value="1"/>
</dbReference>
<dbReference type="PANTHER" id="PTHR12131:SF1">
    <property type="entry name" value="ATP-DEPENDENT RNA HELICASE SUPV3L1, MITOCHONDRIAL-RELATED"/>
    <property type="match status" value="1"/>
</dbReference>